<comment type="caution">
    <text evidence="2">The sequence shown here is derived from an EMBL/GenBank/DDBJ whole genome shotgun (WGS) entry which is preliminary data.</text>
</comment>
<evidence type="ECO:0000313" key="3">
    <source>
        <dbReference type="Proteomes" id="UP000886998"/>
    </source>
</evidence>
<keyword evidence="3" id="KW-1185">Reference proteome</keyword>
<sequence length="157" mass="17654">MTVLVGDFNVKHISWGCPFSNTRGNRLYRYIVNNSIDVFAPPTLTRFGTASASIIDYALIKNLNWLCTIDSFSELSSDLNPVNLHFPRTTNFKLPPPQLNTIWSIFSKTSANYENCYIPKASLTHEMDFQVSDLTTPILNVHASASKPTNHSELPFV</sequence>
<proteinExistence type="predicted"/>
<dbReference type="Gene3D" id="3.60.10.10">
    <property type="entry name" value="Endonuclease/exonuclease/phosphatase"/>
    <property type="match status" value="1"/>
</dbReference>
<protein>
    <submittedName>
        <fullName evidence="2">RNA-directed DNA polymerase from mobile element jockey</fullName>
    </submittedName>
</protein>
<keyword evidence="2" id="KW-0548">Nucleotidyltransferase</keyword>
<dbReference type="AlphaFoldDB" id="A0A8X6XUT4"/>
<keyword evidence="2" id="KW-0808">Transferase</keyword>
<name>A0A8X6XUT4_9ARAC</name>
<gene>
    <name evidence="2" type="primary">jockeypol_106</name>
    <name evidence="2" type="ORF">TNIN_399811</name>
</gene>
<evidence type="ECO:0000313" key="2">
    <source>
        <dbReference type="EMBL" id="GFY60637.1"/>
    </source>
</evidence>
<dbReference type="EMBL" id="BMAV01013228">
    <property type="protein sequence ID" value="GFY60637.1"/>
    <property type="molecule type" value="Genomic_DNA"/>
</dbReference>
<accession>A0A8X6XUT4</accession>
<feature type="domain" description="Endonuclease/exonuclease/phosphatase" evidence="1">
    <location>
        <begin position="2"/>
        <end position="78"/>
    </location>
</feature>
<dbReference type="OrthoDB" id="6513770at2759"/>
<dbReference type="Proteomes" id="UP000886998">
    <property type="component" value="Unassembled WGS sequence"/>
</dbReference>
<evidence type="ECO:0000259" key="1">
    <source>
        <dbReference type="Pfam" id="PF14529"/>
    </source>
</evidence>
<dbReference type="InterPro" id="IPR036691">
    <property type="entry name" value="Endo/exonu/phosph_ase_sf"/>
</dbReference>
<keyword evidence="2" id="KW-0695">RNA-directed DNA polymerase</keyword>
<dbReference type="Pfam" id="PF14529">
    <property type="entry name" value="Exo_endo_phos_2"/>
    <property type="match status" value="1"/>
</dbReference>
<reference evidence="2" key="1">
    <citation type="submission" date="2020-08" db="EMBL/GenBank/DDBJ databases">
        <title>Multicomponent nature underlies the extraordinary mechanical properties of spider dragline silk.</title>
        <authorList>
            <person name="Kono N."/>
            <person name="Nakamura H."/>
            <person name="Mori M."/>
            <person name="Yoshida Y."/>
            <person name="Ohtoshi R."/>
            <person name="Malay A.D."/>
            <person name="Moran D.A.P."/>
            <person name="Tomita M."/>
            <person name="Numata K."/>
            <person name="Arakawa K."/>
        </authorList>
    </citation>
    <scope>NUCLEOTIDE SEQUENCE</scope>
</reference>
<dbReference type="PANTHER" id="PTHR33273">
    <property type="entry name" value="DOMAIN-CONTAINING PROTEIN, PUTATIVE-RELATED"/>
    <property type="match status" value="1"/>
</dbReference>
<dbReference type="GO" id="GO:0003964">
    <property type="term" value="F:RNA-directed DNA polymerase activity"/>
    <property type="evidence" value="ECO:0007669"/>
    <property type="project" value="UniProtKB-KW"/>
</dbReference>
<dbReference type="SUPFAM" id="SSF56219">
    <property type="entry name" value="DNase I-like"/>
    <property type="match status" value="1"/>
</dbReference>
<dbReference type="InterPro" id="IPR005135">
    <property type="entry name" value="Endo/exonuclease/phosphatase"/>
</dbReference>
<organism evidence="2 3">
    <name type="scientific">Trichonephila inaurata madagascariensis</name>
    <dbReference type="NCBI Taxonomy" id="2747483"/>
    <lineage>
        <taxon>Eukaryota</taxon>
        <taxon>Metazoa</taxon>
        <taxon>Ecdysozoa</taxon>
        <taxon>Arthropoda</taxon>
        <taxon>Chelicerata</taxon>
        <taxon>Arachnida</taxon>
        <taxon>Araneae</taxon>
        <taxon>Araneomorphae</taxon>
        <taxon>Entelegynae</taxon>
        <taxon>Araneoidea</taxon>
        <taxon>Nephilidae</taxon>
        <taxon>Trichonephila</taxon>
        <taxon>Trichonephila inaurata</taxon>
    </lineage>
</organism>
<dbReference type="PANTHER" id="PTHR33273:SF2">
    <property type="entry name" value="ENDONUCLEASE_EXONUCLEASE_PHOSPHATASE DOMAIN-CONTAINING PROTEIN"/>
    <property type="match status" value="1"/>
</dbReference>